<evidence type="ECO:0000313" key="1">
    <source>
        <dbReference type="EMBL" id="MFG6428277.1"/>
    </source>
</evidence>
<dbReference type="InterPro" id="IPR029063">
    <property type="entry name" value="SAM-dependent_MTases_sf"/>
</dbReference>
<proteinExistence type="predicted"/>
<comment type="caution">
    <text evidence="1">The sequence shown here is derived from an EMBL/GenBank/DDBJ whole genome shotgun (WGS) entry which is preliminary data.</text>
</comment>
<keyword evidence="1" id="KW-0489">Methyltransferase</keyword>
<organism evidence="1 2">
    <name type="scientific">Pelomonas parva</name>
    <dbReference type="NCBI Taxonomy" id="3299032"/>
    <lineage>
        <taxon>Bacteria</taxon>
        <taxon>Pseudomonadati</taxon>
        <taxon>Pseudomonadota</taxon>
        <taxon>Betaproteobacteria</taxon>
        <taxon>Burkholderiales</taxon>
        <taxon>Sphaerotilaceae</taxon>
        <taxon>Roseateles</taxon>
    </lineage>
</organism>
<accession>A0ABW7EYZ4</accession>
<keyword evidence="2" id="KW-1185">Reference proteome</keyword>
<dbReference type="SUPFAM" id="SSF53335">
    <property type="entry name" value="S-adenosyl-L-methionine-dependent methyltransferases"/>
    <property type="match status" value="1"/>
</dbReference>
<gene>
    <name evidence="1" type="ORF">ACG00Y_00040</name>
</gene>
<dbReference type="GO" id="GO:0032259">
    <property type="term" value="P:methylation"/>
    <property type="evidence" value="ECO:0007669"/>
    <property type="project" value="UniProtKB-KW"/>
</dbReference>
<reference evidence="1 2" key="1">
    <citation type="submission" date="2024-08" db="EMBL/GenBank/DDBJ databases">
        <authorList>
            <person name="Lu H."/>
        </authorList>
    </citation>
    <scope>NUCLEOTIDE SEQUENCE [LARGE SCALE GENOMIC DNA]</scope>
    <source>
        <strain evidence="1 2">LYH14W</strain>
    </source>
</reference>
<evidence type="ECO:0000313" key="2">
    <source>
        <dbReference type="Proteomes" id="UP001606210"/>
    </source>
</evidence>
<protein>
    <submittedName>
        <fullName evidence="1">Class I SAM-dependent methyltransferase</fullName>
        <ecNumber evidence="1">2.1.1.-</ecNumber>
    </submittedName>
</protein>
<dbReference type="Pfam" id="PF13489">
    <property type="entry name" value="Methyltransf_23"/>
    <property type="match status" value="1"/>
</dbReference>
<dbReference type="CDD" id="cd02440">
    <property type="entry name" value="AdoMet_MTases"/>
    <property type="match status" value="1"/>
</dbReference>
<dbReference type="Proteomes" id="UP001606210">
    <property type="component" value="Unassembled WGS sequence"/>
</dbReference>
<dbReference type="PANTHER" id="PTHR43861">
    <property type="entry name" value="TRANS-ACONITATE 2-METHYLTRANSFERASE-RELATED"/>
    <property type="match status" value="1"/>
</dbReference>
<dbReference type="GO" id="GO:0008168">
    <property type="term" value="F:methyltransferase activity"/>
    <property type="evidence" value="ECO:0007669"/>
    <property type="project" value="UniProtKB-KW"/>
</dbReference>
<dbReference type="RefSeq" id="WP_394475208.1">
    <property type="nucleotide sequence ID" value="NZ_JBIGHV010000001.1"/>
</dbReference>
<keyword evidence="1" id="KW-0808">Transferase</keyword>
<dbReference type="Gene3D" id="3.40.50.150">
    <property type="entry name" value="Vaccinia Virus protein VP39"/>
    <property type="match status" value="1"/>
</dbReference>
<dbReference type="EC" id="2.1.1.-" evidence="1"/>
<name>A0ABW7EYZ4_9BURK</name>
<dbReference type="EMBL" id="JBIGHV010000001">
    <property type="protein sequence ID" value="MFG6428277.1"/>
    <property type="molecule type" value="Genomic_DNA"/>
</dbReference>
<sequence length="272" mass="29612">MSEHDAWACALCGSGDHRAVCEKAGARYVQCARCQVVRQQPYPSAADIDAYYANYQSHKNAQSDYLSDAGYAAFSRDKRFTFADLGLPADAFTGKTVLDVGCATGQFLTLMADSGAARVRGIDASAECIATAKARGLDCESIDFLDVQGQHDVITMWHLIEHLPQPLDYLRHAHALLAPGGWLLIETPVIGMVSEAFGANWRYFMPTEHINLFTMDALVRHAAGVGFSLRSHIRFGSGNDSEAVPAPNKRAMDLIAKKAGFGDTLALWLIKN</sequence>